<dbReference type="PANTHER" id="PTHR22931:SF9">
    <property type="entry name" value="PYRUVATE, PHOSPHATE DIKINASE 1, CHLOROPLASTIC"/>
    <property type="match status" value="1"/>
</dbReference>
<evidence type="ECO:0000313" key="5">
    <source>
        <dbReference type="EMBL" id="RPD89602.1"/>
    </source>
</evidence>
<sequence>ANADTPADAETARRFDAEGIGLCRTEHMFFDEDRLTVMHEMIFAETGEARGAALERLLPMQREDFVDLFEIMRGKPVCIRLFDPP</sequence>
<dbReference type="Pfam" id="PF02896">
    <property type="entry name" value="PEP-utilizers_C"/>
    <property type="match status" value="1"/>
</dbReference>
<accession>A0A3N4N020</accession>
<gene>
    <name evidence="5" type="ORF">EGM88_15835</name>
</gene>
<dbReference type="Proteomes" id="UP000270856">
    <property type="component" value="Unassembled WGS sequence"/>
</dbReference>
<protein>
    <recommendedName>
        <fullName evidence="2">Pyruvate, phosphate dikinase</fullName>
    </recommendedName>
    <alternativeName>
        <fullName evidence="3">Pyruvate, orthophosphate dikinase</fullName>
    </alternativeName>
</protein>
<dbReference type="Gene3D" id="3.20.20.60">
    <property type="entry name" value="Phosphoenolpyruvate-binding domains"/>
    <property type="match status" value="1"/>
</dbReference>
<organism evidence="5 6">
    <name type="scientific">Aureibaculum marinum</name>
    <dbReference type="NCBI Taxonomy" id="2487930"/>
    <lineage>
        <taxon>Bacteria</taxon>
        <taxon>Pseudomonadati</taxon>
        <taxon>Bacteroidota</taxon>
        <taxon>Flavobacteriia</taxon>
        <taxon>Flavobacteriales</taxon>
        <taxon>Flavobacteriaceae</taxon>
        <taxon>Aureibaculum</taxon>
    </lineage>
</organism>
<comment type="function">
    <text evidence="1">Catalyzes the reversible phosphorylation of pyruvate and phosphate.</text>
</comment>
<dbReference type="InterPro" id="IPR040442">
    <property type="entry name" value="Pyrv_kinase-like_dom_sf"/>
</dbReference>
<keyword evidence="5" id="KW-0670">Pyruvate</keyword>
<keyword evidence="5" id="KW-0808">Transferase</keyword>
<evidence type="ECO:0000256" key="3">
    <source>
        <dbReference type="ARBA" id="ARBA00032883"/>
    </source>
</evidence>
<dbReference type="EMBL" id="RPFJ01000124">
    <property type="protein sequence ID" value="RPD89602.1"/>
    <property type="molecule type" value="Genomic_DNA"/>
</dbReference>
<dbReference type="SUPFAM" id="SSF51621">
    <property type="entry name" value="Phosphoenolpyruvate/pyruvate domain"/>
    <property type="match status" value="1"/>
</dbReference>
<keyword evidence="5" id="KW-0418">Kinase</keyword>
<reference evidence="5 6" key="1">
    <citation type="submission" date="2018-11" db="EMBL/GenBank/DDBJ databases">
        <title>Aureibaculum marinum gen. nov., sp. nov., a member of the family Flavobacteriaceae isolated from the Bohai Sea.</title>
        <authorList>
            <person name="Ji X."/>
        </authorList>
    </citation>
    <scope>NUCLEOTIDE SEQUENCE [LARGE SCALE GENOMIC DNA]</scope>
    <source>
        <strain evidence="5 6">BH-SD17</strain>
    </source>
</reference>
<dbReference type="PANTHER" id="PTHR22931">
    <property type="entry name" value="PHOSPHOENOLPYRUVATE DIKINASE-RELATED"/>
    <property type="match status" value="1"/>
</dbReference>
<dbReference type="InterPro" id="IPR000121">
    <property type="entry name" value="PEP_util_C"/>
</dbReference>
<evidence type="ECO:0000256" key="2">
    <source>
        <dbReference type="ARBA" id="ARBA00020138"/>
    </source>
</evidence>
<evidence type="ECO:0000259" key="4">
    <source>
        <dbReference type="Pfam" id="PF02896"/>
    </source>
</evidence>
<dbReference type="InterPro" id="IPR010121">
    <property type="entry name" value="Pyruvate_phosphate_dikinase"/>
</dbReference>
<feature type="domain" description="PEP-utilising enzyme C-terminal" evidence="4">
    <location>
        <begin position="1"/>
        <end position="84"/>
    </location>
</feature>
<proteinExistence type="predicted"/>
<dbReference type="GO" id="GO:0050242">
    <property type="term" value="F:pyruvate, phosphate dikinase activity"/>
    <property type="evidence" value="ECO:0007669"/>
    <property type="project" value="InterPro"/>
</dbReference>
<evidence type="ECO:0000256" key="1">
    <source>
        <dbReference type="ARBA" id="ARBA00003144"/>
    </source>
</evidence>
<dbReference type="AlphaFoldDB" id="A0A3N4N020"/>
<dbReference type="GO" id="GO:0016301">
    <property type="term" value="F:kinase activity"/>
    <property type="evidence" value="ECO:0007669"/>
    <property type="project" value="UniProtKB-KW"/>
</dbReference>
<keyword evidence="6" id="KW-1185">Reference proteome</keyword>
<feature type="non-terminal residue" evidence="5">
    <location>
        <position position="1"/>
    </location>
</feature>
<comment type="caution">
    <text evidence="5">The sequence shown here is derived from an EMBL/GenBank/DDBJ whole genome shotgun (WGS) entry which is preliminary data.</text>
</comment>
<feature type="non-terminal residue" evidence="5">
    <location>
        <position position="85"/>
    </location>
</feature>
<name>A0A3N4N020_9FLAO</name>
<dbReference type="InterPro" id="IPR015813">
    <property type="entry name" value="Pyrv/PenolPyrv_kinase-like_dom"/>
</dbReference>
<evidence type="ECO:0000313" key="6">
    <source>
        <dbReference type="Proteomes" id="UP000270856"/>
    </source>
</evidence>